<gene>
    <name evidence="7" type="ORF">SHALO_2361</name>
</gene>
<evidence type="ECO:0000313" key="8">
    <source>
        <dbReference type="Proteomes" id="UP000094609"/>
    </source>
</evidence>
<dbReference type="Pfam" id="PF02900">
    <property type="entry name" value="LigB"/>
    <property type="match status" value="1"/>
</dbReference>
<dbReference type="GO" id="GO:0008198">
    <property type="term" value="F:ferrous iron binding"/>
    <property type="evidence" value="ECO:0007669"/>
    <property type="project" value="InterPro"/>
</dbReference>
<dbReference type="STRING" id="1193502.SHALO_2361"/>
<dbReference type="Gene3D" id="3.40.830.10">
    <property type="entry name" value="LigB-like"/>
    <property type="match status" value="1"/>
</dbReference>
<organism evidence="7 8">
    <name type="scientific">Sulfurospirillum halorespirans DSM 13726</name>
    <dbReference type="NCBI Taxonomy" id="1193502"/>
    <lineage>
        <taxon>Bacteria</taxon>
        <taxon>Pseudomonadati</taxon>
        <taxon>Campylobacterota</taxon>
        <taxon>Epsilonproteobacteria</taxon>
        <taxon>Campylobacterales</taxon>
        <taxon>Sulfurospirillaceae</taxon>
        <taxon>Sulfurospirillum</taxon>
    </lineage>
</organism>
<dbReference type="PANTHER" id="PTHR30096">
    <property type="entry name" value="4,5-DOPA DIOXYGENASE EXTRADIOL-LIKE PROTEIN"/>
    <property type="match status" value="1"/>
</dbReference>
<comment type="similarity">
    <text evidence="2">Belongs to the DODA-type extradiol aromatic ring-opening dioxygenase family.</text>
</comment>
<sequence length="258" mass="28888">MSNTTMPCLFLGHGSPMNLVLENSFTEALEALCKELPTPKAILVISAHWYTNQTAVSISSGIAYETLYDFYGFPPTLYEMSYPSPSNNTLSKRIATLLDAPLVERGLDHGAWMPLHFLFPKASIPIIQLSLNKNLPLSLHVKIGEQLQVLRDEGIMIIGSGNITHNLGMVDFYNINAPAVQWAQNVDDFVHQAFTCNDVESLVRIEERCPDFKTAHPSIDHYLPLLYIAGTRKKEDELKILTPFFQNASLSMRGFMLS</sequence>
<dbReference type="RefSeq" id="WP_069478719.1">
    <property type="nucleotide sequence ID" value="NZ_CP017111.1"/>
</dbReference>
<evidence type="ECO:0000256" key="3">
    <source>
        <dbReference type="ARBA" id="ARBA00022723"/>
    </source>
</evidence>
<keyword evidence="4" id="KW-0862">Zinc</keyword>
<dbReference type="CDD" id="cd07363">
    <property type="entry name" value="45_DOPA_Dioxygenase"/>
    <property type="match status" value="1"/>
</dbReference>
<keyword evidence="3" id="KW-0479">Metal-binding</keyword>
<evidence type="ECO:0000256" key="4">
    <source>
        <dbReference type="ARBA" id="ARBA00022833"/>
    </source>
</evidence>
<dbReference type="PANTHER" id="PTHR30096:SF0">
    <property type="entry name" value="4,5-DOPA DIOXYGENASE EXTRADIOL-LIKE PROTEIN"/>
    <property type="match status" value="1"/>
</dbReference>
<dbReference type="GO" id="GO:0008270">
    <property type="term" value="F:zinc ion binding"/>
    <property type="evidence" value="ECO:0007669"/>
    <property type="project" value="InterPro"/>
</dbReference>
<dbReference type="SUPFAM" id="SSF53213">
    <property type="entry name" value="LigB-like"/>
    <property type="match status" value="1"/>
</dbReference>
<accession>A0A1D7TM95</accession>
<dbReference type="EMBL" id="CP017111">
    <property type="protein sequence ID" value="AOO66121.1"/>
    <property type="molecule type" value="Genomic_DNA"/>
</dbReference>
<keyword evidence="8" id="KW-1185">Reference proteome</keyword>
<evidence type="ECO:0000256" key="2">
    <source>
        <dbReference type="ARBA" id="ARBA00007581"/>
    </source>
</evidence>
<evidence type="ECO:0000256" key="5">
    <source>
        <dbReference type="ARBA" id="ARBA00023002"/>
    </source>
</evidence>
<dbReference type="KEGG" id="shal:SHALO_2361"/>
<dbReference type="Proteomes" id="UP000094609">
    <property type="component" value="Chromosome"/>
</dbReference>
<keyword evidence="5" id="KW-0560">Oxidoreductase</keyword>
<evidence type="ECO:0000313" key="7">
    <source>
        <dbReference type="EMBL" id="AOO66121.1"/>
    </source>
</evidence>
<evidence type="ECO:0000259" key="6">
    <source>
        <dbReference type="Pfam" id="PF02900"/>
    </source>
</evidence>
<reference evidence="8" key="1">
    <citation type="submission" date="2016-08" db="EMBL/GenBank/DDBJ databases">
        <title>Complete genome sequence of the organohalide-respiring Epsilonproteobacterium Sulfurospirillum halorespirans.</title>
        <authorList>
            <person name="Goris T."/>
            <person name="Zimmermann J."/>
            <person name="Schenz B."/>
            <person name="Lemos M."/>
            <person name="Hackermueller J."/>
            <person name="Diekert G."/>
        </authorList>
    </citation>
    <scope>NUCLEOTIDE SEQUENCE [LARGE SCALE GENOMIC DNA]</scope>
    <source>
        <strain>DSM 13726</strain>
        <strain evidence="8">PCE-M2</strain>
    </source>
</reference>
<dbReference type="GO" id="GO:0016702">
    <property type="term" value="F:oxidoreductase activity, acting on single donors with incorporation of molecular oxygen, incorporation of two atoms of oxygen"/>
    <property type="evidence" value="ECO:0007669"/>
    <property type="project" value="UniProtKB-ARBA"/>
</dbReference>
<dbReference type="InterPro" id="IPR004183">
    <property type="entry name" value="Xdiol_dOase_suB"/>
</dbReference>
<protein>
    <submittedName>
        <fullName evidence="7">Putative DOPA dioxygenase</fullName>
    </submittedName>
</protein>
<proteinExistence type="inferred from homology"/>
<feature type="domain" description="Extradiol ring-cleavage dioxygenase class III enzyme subunit B" evidence="6">
    <location>
        <begin position="24"/>
        <end position="243"/>
    </location>
</feature>
<name>A0A1D7TM95_9BACT</name>
<dbReference type="AlphaFoldDB" id="A0A1D7TM95"/>
<dbReference type="InterPro" id="IPR014436">
    <property type="entry name" value="Extradiol_dOase_DODA"/>
</dbReference>
<dbReference type="PATRIC" id="fig|1193502.14.peg.2392"/>
<keyword evidence="7" id="KW-0223">Dioxygenase</keyword>
<comment type="cofactor">
    <cofactor evidence="1">
        <name>Zn(2+)</name>
        <dbReference type="ChEBI" id="CHEBI:29105"/>
    </cofactor>
</comment>
<dbReference type="PIRSF" id="PIRSF006157">
    <property type="entry name" value="Doxgns_DODA"/>
    <property type="match status" value="1"/>
</dbReference>
<evidence type="ECO:0000256" key="1">
    <source>
        <dbReference type="ARBA" id="ARBA00001947"/>
    </source>
</evidence>